<dbReference type="InterPro" id="IPR013848">
    <property type="entry name" value="Methylthiotransferase_N"/>
</dbReference>
<dbReference type="Pfam" id="PF04055">
    <property type="entry name" value="Radical_SAM"/>
    <property type="match status" value="1"/>
</dbReference>
<dbReference type="PROSITE" id="PS01278">
    <property type="entry name" value="MTTASE_RADICAL"/>
    <property type="match status" value="1"/>
</dbReference>
<dbReference type="SFLD" id="SFLDS00029">
    <property type="entry name" value="Radical_SAM"/>
    <property type="match status" value="1"/>
</dbReference>
<reference evidence="11 12" key="1">
    <citation type="submission" date="2011-03" db="EMBL/GenBank/DDBJ databases">
        <authorList>
            <person name="Muzny D."/>
            <person name="Qin X."/>
            <person name="Deng J."/>
            <person name="Jiang H."/>
            <person name="Liu Y."/>
            <person name="Qu J."/>
            <person name="Song X.-Z."/>
            <person name="Zhang L."/>
            <person name="Thornton R."/>
            <person name="Coyle M."/>
            <person name="Francisco L."/>
            <person name="Jackson L."/>
            <person name="Javaid M."/>
            <person name="Korchina V."/>
            <person name="Kovar C."/>
            <person name="Mata R."/>
            <person name="Mathew T."/>
            <person name="Ngo R."/>
            <person name="Nguyen L."/>
            <person name="Nguyen N."/>
            <person name="Okwuonu G."/>
            <person name="Ongeri F."/>
            <person name="Pham C."/>
            <person name="Simmons D."/>
            <person name="Wilczek-Boney K."/>
            <person name="Hale W."/>
            <person name="Jakkamsetti A."/>
            <person name="Pham P."/>
            <person name="Ruth R."/>
            <person name="San Lucas F."/>
            <person name="Warren J."/>
            <person name="Zhang J."/>
            <person name="Zhao Z."/>
            <person name="Zhou C."/>
            <person name="Zhu D."/>
            <person name="Lee S."/>
            <person name="Bess C."/>
            <person name="Blankenburg K."/>
            <person name="Forbes L."/>
            <person name="Fu Q."/>
            <person name="Gubbala S."/>
            <person name="Hirani K."/>
            <person name="Jayaseelan J.C."/>
            <person name="Lara F."/>
            <person name="Munidasa M."/>
            <person name="Palculict T."/>
            <person name="Patil S."/>
            <person name="Pu L.-L."/>
            <person name="Saada N."/>
            <person name="Tang L."/>
            <person name="Weissenberger G."/>
            <person name="Zhu Y."/>
            <person name="Hemphill L."/>
            <person name="Shang Y."/>
            <person name="Youmans B."/>
            <person name="Ayvaz T."/>
            <person name="Ross M."/>
            <person name="Santibanez J."/>
            <person name="Aqrawi P."/>
            <person name="Gross S."/>
            <person name="Joshi V."/>
            <person name="Fowler G."/>
            <person name="Nazareth L."/>
            <person name="Reid J."/>
            <person name="Worley K."/>
            <person name="Petrosino J."/>
            <person name="Highlander S."/>
            <person name="Gibbs R."/>
            <person name="Gibbs R."/>
        </authorList>
    </citation>
    <scope>NUCLEOTIDE SEQUENCE [LARGE SCALE GENOMIC DNA]</scope>
    <source>
        <strain evidence="11 12">83</strain>
    </source>
</reference>
<dbReference type="SMART" id="SM00729">
    <property type="entry name" value="Elp3"/>
    <property type="match status" value="1"/>
</dbReference>
<evidence type="ECO:0000256" key="7">
    <source>
        <dbReference type="ARBA" id="ARBA00023014"/>
    </source>
</evidence>
<dbReference type="AlphaFoldDB" id="F4D5K6"/>
<dbReference type="InterPro" id="IPR038135">
    <property type="entry name" value="Methylthiotransferase_N_sf"/>
</dbReference>
<feature type="domain" description="MTTase N-terminal" evidence="9">
    <location>
        <begin position="7"/>
        <end position="119"/>
    </location>
</feature>
<dbReference type="NCBIfam" id="TIGR01125">
    <property type="entry name" value="30S ribosomal protein S12 methylthiotransferase RimO"/>
    <property type="match status" value="1"/>
</dbReference>
<comment type="similarity">
    <text evidence="8">Belongs to the methylthiotransferase family. RimO subfamily.</text>
</comment>
<keyword evidence="6 8" id="KW-0408">Iron</keyword>
<evidence type="ECO:0000259" key="9">
    <source>
        <dbReference type="PROSITE" id="PS51449"/>
    </source>
</evidence>
<comment type="cofactor">
    <cofactor evidence="8">
        <name>[4Fe-4S] cluster</name>
        <dbReference type="ChEBI" id="CHEBI:49883"/>
    </cofactor>
    <text evidence="8">Binds 2 [4Fe-4S] clusters. One cluster is coordinated with 3 cysteines and an exchangeable S-adenosyl-L-methionine.</text>
</comment>
<evidence type="ECO:0000256" key="1">
    <source>
        <dbReference type="ARBA" id="ARBA00022485"/>
    </source>
</evidence>
<dbReference type="EC" id="2.8.4.4" evidence="8"/>
<keyword evidence="4 8" id="KW-0949">S-adenosyl-L-methionine</keyword>
<keyword evidence="11" id="KW-0489">Methyltransferase</keyword>
<gene>
    <name evidence="8 11" type="primary">rimO</name>
    <name evidence="11" type="ORF">HMPREF0462_0676</name>
</gene>
<dbReference type="InterPro" id="IPR020612">
    <property type="entry name" value="Methylthiotransferase_CS"/>
</dbReference>
<dbReference type="PATRIC" id="fig|585538.3.peg.693"/>
<dbReference type="GO" id="GO:0032259">
    <property type="term" value="P:methylation"/>
    <property type="evidence" value="ECO:0007669"/>
    <property type="project" value="UniProtKB-KW"/>
</dbReference>
<dbReference type="GO" id="GO:0051539">
    <property type="term" value="F:4 iron, 4 sulfur cluster binding"/>
    <property type="evidence" value="ECO:0007669"/>
    <property type="project" value="UniProtKB-UniRule"/>
</dbReference>
<comment type="subcellular location">
    <subcellularLocation>
        <location evidence="8">Cytoplasm</location>
    </subcellularLocation>
</comment>
<dbReference type="HOGENOM" id="CLU_018697_0_1_7"/>
<dbReference type="GO" id="GO:0035599">
    <property type="term" value="F:aspartic acid methylthiotransferase activity"/>
    <property type="evidence" value="ECO:0007669"/>
    <property type="project" value="TreeGrafter"/>
</dbReference>
<dbReference type="SFLD" id="SFLDF00274">
    <property type="entry name" value="ribosomal_protein_S12_methylth"/>
    <property type="match status" value="1"/>
</dbReference>
<feature type="domain" description="Radical SAM core" evidence="10">
    <location>
        <begin position="137"/>
        <end position="365"/>
    </location>
</feature>
<dbReference type="FunFam" id="3.40.50.12160:FF:000010">
    <property type="entry name" value="Ribosomal protein S12 methylthiotransferase RimO"/>
    <property type="match status" value="1"/>
</dbReference>
<dbReference type="InterPro" id="IPR005840">
    <property type="entry name" value="Ribosomal_uS12_MeSTrfase_RimO"/>
</dbReference>
<evidence type="ECO:0000256" key="4">
    <source>
        <dbReference type="ARBA" id="ARBA00022691"/>
    </source>
</evidence>
<dbReference type="InterPro" id="IPR006638">
    <property type="entry name" value="Elp3/MiaA/NifB-like_rSAM"/>
</dbReference>
<evidence type="ECO:0000256" key="3">
    <source>
        <dbReference type="ARBA" id="ARBA00022679"/>
    </source>
</evidence>
<feature type="binding site" evidence="8">
    <location>
        <position position="155"/>
    </location>
    <ligand>
        <name>[4Fe-4S] cluster</name>
        <dbReference type="ChEBI" id="CHEBI:49883"/>
        <label>2</label>
        <note>4Fe-4S-S-AdoMet</note>
    </ligand>
</feature>
<dbReference type="Proteomes" id="UP000008459">
    <property type="component" value="Chromosome"/>
</dbReference>
<organism evidence="11 12">
    <name type="scientific">Helicobacter pylori 83</name>
    <dbReference type="NCBI Taxonomy" id="585538"/>
    <lineage>
        <taxon>Bacteria</taxon>
        <taxon>Pseudomonadati</taxon>
        <taxon>Campylobacterota</taxon>
        <taxon>Epsilonproteobacteria</taxon>
        <taxon>Campylobacterales</taxon>
        <taxon>Helicobacteraceae</taxon>
        <taxon>Helicobacter</taxon>
    </lineage>
</organism>
<comment type="function">
    <text evidence="8">Catalyzes the methylthiolation of an aspartic acid residue of ribosomal protein uS12.</text>
</comment>
<dbReference type="Pfam" id="PF00919">
    <property type="entry name" value="UPF0004"/>
    <property type="match status" value="1"/>
</dbReference>
<accession>F4D5K6</accession>
<dbReference type="InterPro" id="IPR007197">
    <property type="entry name" value="rSAM"/>
</dbReference>
<evidence type="ECO:0000256" key="2">
    <source>
        <dbReference type="ARBA" id="ARBA00022490"/>
    </source>
</evidence>
<dbReference type="KEGG" id="hpx:HMPREF0462_0676"/>
<dbReference type="PROSITE" id="PS51918">
    <property type="entry name" value="RADICAL_SAM"/>
    <property type="match status" value="1"/>
</dbReference>
<dbReference type="InterPro" id="IPR005839">
    <property type="entry name" value="Methylthiotransferase"/>
</dbReference>
<keyword evidence="11" id="KW-0689">Ribosomal protein</keyword>
<feature type="binding site" evidence="8">
    <location>
        <position position="82"/>
    </location>
    <ligand>
        <name>[4Fe-4S] cluster</name>
        <dbReference type="ChEBI" id="CHEBI:49883"/>
        <label>1</label>
    </ligand>
</feature>
<dbReference type="GO" id="GO:0005829">
    <property type="term" value="C:cytosol"/>
    <property type="evidence" value="ECO:0007669"/>
    <property type="project" value="TreeGrafter"/>
</dbReference>
<keyword evidence="3 8" id="KW-0808">Transferase</keyword>
<keyword evidence="11" id="KW-0687">Ribonucleoprotein</keyword>
<dbReference type="RefSeq" id="WP_001165878.1">
    <property type="nucleotide sequence ID" value="NC_017375.1"/>
</dbReference>
<evidence type="ECO:0000259" key="10">
    <source>
        <dbReference type="PROSITE" id="PS51918"/>
    </source>
</evidence>
<dbReference type="CDD" id="cd01335">
    <property type="entry name" value="Radical_SAM"/>
    <property type="match status" value="1"/>
</dbReference>
<name>F4D5K6_HELPX</name>
<comment type="catalytic activity">
    <reaction evidence="8">
        <text>L-aspartate(89)-[ribosomal protein uS12]-hydrogen + (sulfur carrier)-SH + AH2 + 2 S-adenosyl-L-methionine = 3-methylsulfanyl-L-aspartate(89)-[ribosomal protein uS12]-hydrogen + (sulfur carrier)-H + 5'-deoxyadenosine + L-methionine + A + S-adenosyl-L-homocysteine + 2 H(+)</text>
        <dbReference type="Rhea" id="RHEA:37087"/>
        <dbReference type="Rhea" id="RHEA-COMP:10460"/>
        <dbReference type="Rhea" id="RHEA-COMP:10461"/>
        <dbReference type="Rhea" id="RHEA-COMP:14737"/>
        <dbReference type="Rhea" id="RHEA-COMP:14739"/>
        <dbReference type="ChEBI" id="CHEBI:13193"/>
        <dbReference type="ChEBI" id="CHEBI:15378"/>
        <dbReference type="ChEBI" id="CHEBI:17319"/>
        <dbReference type="ChEBI" id="CHEBI:17499"/>
        <dbReference type="ChEBI" id="CHEBI:29917"/>
        <dbReference type="ChEBI" id="CHEBI:29961"/>
        <dbReference type="ChEBI" id="CHEBI:57844"/>
        <dbReference type="ChEBI" id="CHEBI:57856"/>
        <dbReference type="ChEBI" id="CHEBI:59789"/>
        <dbReference type="ChEBI" id="CHEBI:64428"/>
        <dbReference type="ChEBI" id="CHEBI:73599"/>
        <dbReference type="EC" id="2.8.4.4"/>
    </reaction>
</comment>
<dbReference type="PANTHER" id="PTHR43837">
    <property type="entry name" value="RIBOSOMAL PROTEIN S12 METHYLTHIOTRANSFERASE RIMO"/>
    <property type="match status" value="1"/>
</dbReference>
<dbReference type="EMBL" id="CP002605">
    <property type="protein sequence ID" value="AEE70281.1"/>
    <property type="molecule type" value="Genomic_DNA"/>
</dbReference>
<feature type="binding site" evidence="8">
    <location>
        <position position="151"/>
    </location>
    <ligand>
        <name>[4Fe-4S] cluster</name>
        <dbReference type="ChEBI" id="CHEBI:49883"/>
        <label>2</label>
        <note>4Fe-4S-S-AdoMet</note>
    </ligand>
</feature>
<feature type="binding site" evidence="8">
    <location>
        <position position="158"/>
    </location>
    <ligand>
        <name>[4Fe-4S] cluster</name>
        <dbReference type="ChEBI" id="CHEBI:49883"/>
        <label>2</label>
        <note>4Fe-4S-S-AdoMet</note>
    </ligand>
</feature>
<dbReference type="GO" id="GO:0005840">
    <property type="term" value="C:ribosome"/>
    <property type="evidence" value="ECO:0007669"/>
    <property type="project" value="UniProtKB-KW"/>
</dbReference>
<dbReference type="GO" id="GO:0006400">
    <property type="term" value="P:tRNA modification"/>
    <property type="evidence" value="ECO:0007669"/>
    <property type="project" value="InterPro"/>
</dbReference>
<dbReference type="InterPro" id="IPR023404">
    <property type="entry name" value="rSAM_horseshoe"/>
</dbReference>
<dbReference type="PANTHER" id="PTHR43837:SF1">
    <property type="entry name" value="RIBOSOMAL PROTEIN US12 METHYLTHIOTRANSFERASE RIMO"/>
    <property type="match status" value="1"/>
</dbReference>
<dbReference type="InterPro" id="IPR058240">
    <property type="entry name" value="rSAM_sf"/>
</dbReference>
<evidence type="ECO:0000256" key="5">
    <source>
        <dbReference type="ARBA" id="ARBA00022723"/>
    </source>
</evidence>
<dbReference type="SUPFAM" id="SSF102114">
    <property type="entry name" value="Radical SAM enzymes"/>
    <property type="match status" value="1"/>
</dbReference>
<dbReference type="PROSITE" id="PS51449">
    <property type="entry name" value="MTTASE_N"/>
    <property type="match status" value="1"/>
</dbReference>
<keyword evidence="7 8" id="KW-0411">Iron-sulfur</keyword>
<protein>
    <recommendedName>
        <fullName evidence="8">Ribosomal protein uS12 methylthiotransferase RimO</fullName>
        <shortName evidence="8">uS12 MTTase</shortName>
        <shortName evidence="8">uS12 methylthiotransferase</shortName>
        <ecNumber evidence="8">2.8.4.4</ecNumber>
    </recommendedName>
    <alternativeName>
        <fullName evidence="8">Ribosomal protein uS12 (aspartate-C(3))-methylthiotransferase</fullName>
    </alternativeName>
    <alternativeName>
        <fullName evidence="8">Ribosome maturation factor RimO</fullName>
    </alternativeName>
</protein>
<feature type="binding site" evidence="8">
    <location>
        <position position="50"/>
    </location>
    <ligand>
        <name>[4Fe-4S] cluster</name>
        <dbReference type="ChEBI" id="CHEBI:49883"/>
        <label>1</label>
    </ligand>
</feature>
<dbReference type="GO" id="GO:0008168">
    <property type="term" value="F:methyltransferase activity"/>
    <property type="evidence" value="ECO:0007669"/>
    <property type="project" value="UniProtKB-KW"/>
</dbReference>
<proteinExistence type="inferred from homology"/>
<dbReference type="SFLD" id="SFLDG01082">
    <property type="entry name" value="B12-binding_domain_containing"/>
    <property type="match status" value="1"/>
</dbReference>
<sequence>MQIKENKQLCLISLGCSKNLVDSEVMLGKLYNYTLTNDAKSADVILINTCGFIESAKQESIQTILNAAKDKKKGAILIASGCLSERYKDEIKELIPEVDIFTGVGDYDKIDIMIAKKQNQFSEQVFLSEHYNARIITGSSVHAYVKISEGCNQKCSFCAIPSFKGKLQSRELDSILKEVEDLALKGYTDMTFIAQDSSSFLYDKGQKDGLIQLISAIDKQQALKSARILYLYPSSTTLELIGAIESSPIFQNYFDMPIQHISDSMLKKMRRNSSQAHHLKLLDAMKQVKECFIRSTIIVGHPEENEGEFEELSAFLDEFRFDRLNIFAFSAEENTHAYSLEKVPKKIINARIKALNKIALKHQNNSFKALLNKPIKALVENKEGEYFYKARDLRWAPEVDGEILINDSELATPLKPGHYTIMPSEFKDNILLAKVLSPFKKLGLKAWLERS</sequence>
<evidence type="ECO:0000256" key="8">
    <source>
        <dbReference type="HAMAP-Rule" id="MF_01865"/>
    </source>
</evidence>
<evidence type="ECO:0000256" key="6">
    <source>
        <dbReference type="ARBA" id="ARBA00023004"/>
    </source>
</evidence>
<keyword evidence="1 8" id="KW-0004">4Fe-4S</keyword>
<dbReference type="HAMAP" id="MF_01865">
    <property type="entry name" value="MTTase_RimO"/>
    <property type="match status" value="1"/>
</dbReference>
<evidence type="ECO:0000313" key="12">
    <source>
        <dbReference type="Proteomes" id="UP000008459"/>
    </source>
</evidence>
<dbReference type="SFLD" id="SFLDG01061">
    <property type="entry name" value="methylthiotransferase"/>
    <property type="match status" value="1"/>
</dbReference>
<dbReference type="Gene3D" id="3.80.30.20">
    <property type="entry name" value="tm_1862 like domain"/>
    <property type="match status" value="1"/>
</dbReference>
<dbReference type="Gene3D" id="3.40.50.12160">
    <property type="entry name" value="Methylthiotransferase, N-terminal domain"/>
    <property type="match status" value="1"/>
</dbReference>
<dbReference type="GO" id="GO:0103039">
    <property type="term" value="F:protein methylthiotransferase activity"/>
    <property type="evidence" value="ECO:0007669"/>
    <property type="project" value="UniProtKB-EC"/>
</dbReference>
<dbReference type="FunFam" id="3.80.30.20:FF:000015">
    <property type="entry name" value="Ribosomal protein S12 methylthiotransferase RimO"/>
    <property type="match status" value="1"/>
</dbReference>
<dbReference type="GO" id="GO:0046872">
    <property type="term" value="F:metal ion binding"/>
    <property type="evidence" value="ECO:0007669"/>
    <property type="project" value="UniProtKB-KW"/>
</dbReference>
<dbReference type="NCBIfam" id="TIGR00089">
    <property type="entry name" value="MiaB/RimO family radical SAM methylthiotransferase"/>
    <property type="match status" value="1"/>
</dbReference>
<keyword evidence="2 8" id="KW-0963">Cytoplasm</keyword>
<feature type="binding site" evidence="8">
    <location>
        <position position="16"/>
    </location>
    <ligand>
        <name>[4Fe-4S] cluster</name>
        <dbReference type="ChEBI" id="CHEBI:49883"/>
        <label>1</label>
    </ligand>
</feature>
<evidence type="ECO:0000313" key="11">
    <source>
        <dbReference type="EMBL" id="AEE70281.1"/>
    </source>
</evidence>
<keyword evidence="5 8" id="KW-0479">Metal-binding</keyword>